<dbReference type="PANTHER" id="PTHR23508:SF10">
    <property type="entry name" value="CARBOXYLIC ACID TRANSPORTER PROTEIN HOMOLOG"/>
    <property type="match status" value="1"/>
</dbReference>
<feature type="transmembrane region" description="Helical" evidence="6">
    <location>
        <begin position="377"/>
        <end position="402"/>
    </location>
</feature>
<feature type="region of interest" description="Disordered" evidence="5">
    <location>
        <begin position="437"/>
        <end position="459"/>
    </location>
</feature>
<evidence type="ECO:0000256" key="1">
    <source>
        <dbReference type="ARBA" id="ARBA00004651"/>
    </source>
</evidence>
<feature type="transmembrane region" description="Helical" evidence="6">
    <location>
        <begin position="408"/>
        <end position="427"/>
    </location>
</feature>
<feature type="transmembrane region" description="Helical" evidence="6">
    <location>
        <begin position="120"/>
        <end position="141"/>
    </location>
</feature>
<proteinExistence type="predicted"/>
<gene>
    <name evidence="8" type="ORF">ACFQS9_10690</name>
</gene>
<dbReference type="InterPro" id="IPR036259">
    <property type="entry name" value="MFS_trans_sf"/>
</dbReference>
<evidence type="ECO:0000256" key="3">
    <source>
        <dbReference type="ARBA" id="ARBA00022989"/>
    </source>
</evidence>
<accession>A0ABW2RX43</accession>
<dbReference type="PROSITE" id="PS50850">
    <property type="entry name" value="MFS"/>
    <property type="match status" value="1"/>
</dbReference>
<evidence type="ECO:0000256" key="5">
    <source>
        <dbReference type="SAM" id="MobiDB-lite"/>
    </source>
</evidence>
<dbReference type="RefSeq" id="WP_378404330.1">
    <property type="nucleotide sequence ID" value="NZ_JBHTCS010000012.1"/>
</dbReference>
<feature type="transmembrane region" description="Helical" evidence="6">
    <location>
        <begin position="177"/>
        <end position="197"/>
    </location>
</feature>
<dbReference type="CDD" id="cd17365">
    <property type="entry name" value="MFS_PcaK_like"/>
    <property type="match status" value="1"/>
</dbReference>
<feature type="transmembrane region" description="Helical" evidence="6">
    <location>
        <begin position="20"/>
        <end position="42"/>
    </location>
</feature>
<dbReference type="Gene3D" id="1.20.1250.20">
    <property type="entry name" value="MFS general substrate transporter like domains"/>
    <property type="match status" value="2"/>
</dbReference>
<feature type="transmembrane region" description="Helical" evidence="6">
    <location>
        <begin position="344"/>
        <end position="365"/>
    </location>
</feature>
<feature type="domain" description="Major facilitator superfamily (MFS) profile" evidence="7">
    <location>
        <begin position="21"/>
        <end position="432"/>
    </location>
</feature>
<comment type="caution">
    <text evidence="8">The sequence shown here is derived from an EMBL/GenBank/DDBJ whole genome shotgun (WGS) entry which is preliminary data.</text>
</comment>
<keyword evidence="2 6" id="KW-0812">Transmembrane</keyword>
<organism evidence="8 9">
    <name type="scientific">Rhodococcus daqingensis</name>
    <dbReference type="NCBI Taxonomy" id="2479363"/>
    <lineage>
        <taxon>Bacteria</taxon>
        <taxon>Bacillati</taxon>
        <taxon>Actinomycetota</taxon>
        <taxon>Actinomycetes</taxon>
        <taxon>Mycobacteriales</taxon>
        <taxon>Nocardiaceae</taxon>
        <taxon>Rhodococcus</taxon>
    </lineage>
</organism>
<dbReference type="SUPFAM" id="SSF103473">
    <property type="entry name" value="MFS general substrate transporter"/>
    <property type="match status" value="1"/>
</dbReference>
<sequence>MSDTKNTTWASPRHRSTVNWVVAIATAAIVFDGYDLVVYGTILPTLMADPSQIGAISAQQAGALGSYALIGVMVGALATGAIGDHVGRRKMMLVNIAWFSIGMGAAATTSSIATFGLWRFLTGIGVGGLVATAGAVVAEFAPAGKRNLYNAIVYSGVPAGGVLASLLAIVLRDAIGWRGLFWIGALPIVVLLPIALVKLPESPQWYLARGRTDRATEVSDRFGIPLLPVAPAADPTDRKVGYAALATRRYAPATALLGLMSFAGLLLTYGLNTWLPKIMENAGYNAKGSLWFLLVLNGGAILGGLLASRIADTTGPQRVVATTFGLAALALVLLTFGFPLPVLLLSVAVAGVGTIGTQVLVYGFVANYYSTQARAAGVAWCAGFGRLGGILGPIIGGVLIGAGLSNRIAFYIFAGVAVAGMVVTFLVPRNRAASFDVPTDEPGSAERRTDEVAGVTVDG</sequence>
<feature type="transmembrane region" description="Helical" evidence="6">
    <location>
        <begin position="93"/>
        <end position="114"/>
    </location>
</feature>
<feature type="transmembrane region" description="Helical" evidence="6">
    <location>
        <begin position="62"/>
        <end position="81"/>
    </location>
</feature>
<reference evidence="9" key="1">
    <citation type="journal article" date="2019" name="Int. J. Syst. Evol. Microbiol.">
        <title>The Global Catalogue of Microorganisms (GCM) 10K type strain sequencing project: providing services to taxonomists for standard genome sequencing and annotation.</title>
        <authorList>
            <consortium name="The Broad Institute Genomics Platform"/>
            <consortium name="The Broad Institute Genome Sequencing Center for Infectious Disease"/>
            <person name="Wu L."/>
            <person name="Ma J."/>
        </authorList>
    </citation>
    <scope>NUCLEOTIDE SEQUENCE [LARGE SCALE GENOMIC DNA]</scope>
    <source>
        <strain evidence="9">ICMP 19430</strain>
    </source>
</reference>
<dbReference type="Proteomes" id="UP001596484">
    <property type="component" value="Unassembled WGS sequence"/>
</dbReference>
<feature type="transmembrane region" description="Helical" evidence="6">
    <location>
        <begin position="289"/>
        <end position="307"/>
    </location>
</feature>
<evidence type="ECO:0000256" key="2">
    <source>
        <dbReference type="ARBA" id="ARBA00022692"/>
    </source>
</evidence>
<keyword evidence="4 6" id="KW-0472">Membrane</keyword>
<evidence type="ECO:0000256" key="4">
    <source>
        <dbReference type="ARBA" id="ARBA00023136"/>
    </source>
</evidence>
<dbReference type="PANTHER" id="PTHR23508">
    <property type="entry name" value="CARBOXYLIC ACID TRANSPORTER PROTEIN HOMOLOG"/>
    <property type="match status" value="1"/>
</dbReference>
<evidence type="ECO:0000313" key="8">
    <source>
        <dbReference type="EMBL" id="MFC7448355.1"/>
    </source>
</evidence>
<keyword evidence="9" id="KW-1185">Reference proteome</keyword>
<name>A0ABW2RX43_9NOCA</name>
<keyword evidence="3 6" id="KW-1133">Transmembrane helix</keyword>
<evidence type="ECO:0000313" key="9">
    <source>
        <dbReference type="Proteomes" id="UP001596484"/>
    </source>
</evidence>
<dbReference type="EMBL" id="JBHTCS010000012">
    <property type="protein sequence ID" value="MFC7448355.1"/>
    <property type="molecule type" value="Genomic_DNA"/>
</dbReference>
<dbReference type="InterPro" id="IPR011701">
    <property type="entry name" value="MFS"/>
</dbReference>
<comment type="subcellular location">
    <subcellularLocation>
        <location evidence="1">Cell membrane</location>
        <topology evidence="1">Multi-pass membrane protein</topology>
    </subcellularLocation>
</comment>
<feature type="transmembrane region" description="Helical" evidence="6">
    <location>
        <begin position="148"/>
        <end position="171"/>
    </location>
</feature>
<dbReference type="Pfam" id="PF07690">
    <property type="entry name" value="MFS_1"/>
    <property type="match status" value="1"/>
</dbReference>
<feature type="transmembrane region" description="Helical" evidence="6">
    <location>
        <begin position="319"/>
        <end position="338"/>
    </location>
</feature>
<feature type="transmembrane region" description="Helical" evidence="6">
    <location>
        <begin position="250"/>
        <end position="269"/>
    </location>
</feature>
<protein>
    <submittedName>
        <fullName evidence="8">MFS transporter</fullName>
    </submittedName>
</protein>
<evidence type="ECO:0000256" key="6">
    <source>
        <dbReference type="SAM" id="Phobius"/>
    </source>
</evidence>
<dbReference type="InterPro" id="IPR020846">
    <property type="entry name" value="MFS_dom"/>
</dbReference>
<evidence type="ECO:0000259" key="7">
    <source>
        <dbReference type="PROSITE" id="PS50850"/>
    </source>
</evidence>